<dbReference type="KEGG" id="gai:IMCC3135_13190"/>
<accession>A0A2Z2NQG5</accession>
<name>A0A2Z2NQG5_9GAMM</name>
<sequence length="75" mass="8523">MDPETVGEALLTIKELAEEGMTCILVTAYAAIFSLSNYVQKTICKQGFQPFRSRKKMKPVTDQFIEVFSLYRPEA</sequence>
<gene>
    <name evidence="1" type="ORF">IMCC3135_13190</name>
</gene>
<dbReference type="Proteomes" id="UP000250079">
    <property type="component" value="Chromosome"/>
</dbReference>
<reference evidence="1 2" key="1">
    <citation type="submission" date="2016-12" db="EMBL/GenBank/DDBJ databases">
        <authorList>
            <person name="Song W.-J."/>
            <person name="Kurnit D.M."/>
        </authorList>
    </citation>
    <scope>NUCLEOTIDE SEQUENCE [LARGE SCALE GENOMIC DNA]</scope>
    <source>
        <strain evidence="1 2">IMCC3135</strain>
    </source>
</reference>
<protein>
    <submittedName>
        <fullName evidence="1">Uncharacterized protein</fullName>
    </submittedName>
</protein>
<evidence type="ECO:0000313" key="2">
    <source>
        <dbReference type="Proteomes" id="UP000250079"/>
    </source>
</evidence>
<evidence type="ECO:0000313" key="1">
    <source>
        <dbReference type="EMBL" id="ASJ72725.1"/>
    </source>
</evidence>
<dbReference type="EMBL" id="CP018632">
    <property type="protein sequence ID" value="ASJ72725.1"/>
    <property type="molecule type" value="Genomic_DNA"/>
</dbReference>
<dbReference type="AlphaFoldDB" id="A0A2Z2NQG5"/>
<proteinExistence type="predicted"/>
<organism evidence="1 2">
    <name type="scientific">Granulosicoccus antarcticus IMCC3135</name>
    <dbReference type="NCBI Taxonomy" id="1192854"/>
    <lineage>
        <taxon>Bacteria</taxon>
        <taxon>Pseudomonadati</taxon>
        <taxon>Pseudomonadota</taxon>
        <taxon>Gammaproteobacteria</taxon>
        <taxon>Chromatiales</taxon>
        <taxon>Granulosicoccaceae</taxon>
        <taxon>Granulosicoccus</taxon>
    </lineage>
</organism>
<keyword evidence="2" id="KW-1185">Reference proteome</keyword>